<dbReference type="OrthoDB" id="247542at2759"/>
<dbReference type="InterPro" id="IPR050960">
    <property type="entry name" value="AB_hydrolase_4_sf"/>
</dbReference>
<feature type="non-terminal residue" evidence="2">
    <location>
        <position position="1"/>
    </location>
</feature>
<dbReference type="GO" id="GO:0047372">
    <property type="term" value="F:monoacylglycerol lipase activity"/>
    <property type="evidence" value="ECO:0007669"/>
    <property type="project" value="TreeGrafter"/>
</dbReference>
<accession>A0A7R9KT10</accession>
<dbReference type="PROSITE" id="PS01133">
    <property type="entry name" value="UPF0017"/>
    <property type="match status" value="1"/>
</dbReference>
<evidence type="ECO:0000256" key="1">
    <source>
        <dbReference type="ARBA" id="ARBA00010884"/>
    </source>
</evidence>
<dbReference type="PANTHER" id="PTHR10794">
    <property type="entry name" value="ABHYDROLASE DOMAIN-CONTAINING PROTEIN"/>
    <property type="match status" value="1"/>
</dbReference>
<dbReference type="GO" id="GO:0008126">
    <property type="term" value="F:acetylesterase activity"/>
    <property type="evidence" value="ECO:0007669"/>
    <property type="project" value="TreeGrafter"/>
</dbReference>
<dbReference type="GO" id="GO:0051793">
    <property type="term" value="P:medium-chain fatty acid catabolic process"/>
    <property type="evidence" value="ECO:0007669"/>
    <property type="project" value="TreeGrafter"/>
</dbReference>
<comment type="similarity">
    <text evidence="1">Belongs to the AB hydrolase superfamily. AB hydrolase 4 family.</text>
</comment>
<keyword evidence="3" id="KW-1185">Reference proteome</keyword>
<evidence type="ECO:0000313" key="2">
    <source>
        <dbReference type="EMBL" id="CAD7628540.1"/>
    </source>
</evidence>
<dbReference type="AlphaFoldDB" id="A0A7R9KT10"/>
<name>A0A7R9KT10_9ACAR</name>
<protein>
    <submittedName>
        <fullName evidence="2">Uncharacterized protein</fullName>
    </submittedName>
</protein>
<gene>
    <name evidence="2" type="ORF">OSB1V03_LOCUS8961</name>
</gene>
<organism evidence="2">
    <name type="scientific">Medioppia subpectinata</name>
    <dbReference type="NCBI Taxonomy" id="1979941"/>
    <lineage>
        <taxon>Eukaryota</taxon>
        <taxon>Metazoa</taxon>
        <taxon>Ecdysozoa</taxon>
        <taxon>Arthropoda</taxon>
        <taxon>Chelicerata</taxon>
        <taxon>Arachnida</taxon>
        <taxon>Acari</taxon>
        <taxon>Acariformes</taxon>
        <taxon>Sarcoptiformes</taxon>
        <taxon>Oribatida</taxon>
        <taxon>Brachypylina</taxon>
        <taxon>Oppioidea</taxon>
        <taxon>Oppiidae</taxon>
        <taxon>Medioppia</taxon>
    </lineage>
</organism>
<reference evidence="2" key="1">
    <citation type="submission" date="2020-11" db="EMBL/GenBank/DDBJ databases">
        <authorList>
            <person name="Tran Van P."/>
        </authorList>
    </citation>
    <scope>NUCLEOTIDE SEQUENCE</scope>
</reference>
<dbReference type="SUPFAM" id="SSF53474">
    <property type="entry name" value="alpha/beta-Hydrolases"/>
    <property type="match status" value="1"/>
</dbReference>
<proteinExistence type="inferred from homology"/>
<dbReference type="GO" id="GO:0051792">
    <property type="term" value="P:medium-chain fatty acid biosynthetic process"/>
    <property type="evidence" value="ECO:0007669"/>
    <property type="project" value="TreeGrafter"/>
</dbReference>
<dbReference type="Proteomes" id="UP000759131">
    <property type="component" value="Unassembled WGS sequence"/>
</dbReference>
<evidence type="ECO:0000313" key="3">
    <source>
        <dbReference type="Proteomes" id="UP000759131"/>
    </source>
</evidence>
<sequence>MGRYLIDYGDAALVDAALLISVCWDLLAGAESLEKPGLNFKLNQHLTRSLCGIISENRDIFSTLPKVNVDDVLLSKNLREFDSNFTVKMWGFKSVKDYYSQSSHKGKLCCIKRPTLCVNAADDMFAPVCGYYGNTLPVDEVEESSHVAMIVTSRGGHIGFMEGINTEWVNSCLRIINSDKLRSFPVLVINGVISSVAVNSSTRSTIAATLSHSFGSTFGSLFVSFK</sequence>
<dbReference type="EMBL" id="CAJPIZ010005808">
    <property type="protein sequence ID" value="CAG2108970.1"/>
    <property type="molecule type" value="Genomic_DNA"/>
</dbReference>
<dbReference type="EMBL" id="OC860383">
    <property type="protein sequence ID" value="CAD7628540.1"/>
    <property type="molecule type" value="Genomic_DNA"/>
</dbReference>
<dbReference type="InterPro" id="IPR000952">
    <property type="entry name" value="AB_hydrolase_4_CS"/>
</dbReference>
<dbReference type="PANTHER" id="PTHR10794:SF63">
    <property type="entry name" value="ALPHA_BETA HYDROLASE 1, ISOFORM A"/>
    <property type="match status" value="1"/>
</dbReference>
<dbReference type="InterPro" id="IPR029058">
    <property type="entry name" value="AB_hydrolase_fold"/>
</dbReference>